<evidence type="ECO:0000256" key="8">
    <source>
        <dbReference type="ARBA" id="ARBA00023136"/>
    </source>
</evidence>
<feature type="transmembrane region" description="Helical" evidence="10">
    <location>
        <begin position="185"/>
        <end position="204"/>
    </location>
</feature>
<comment type="function">
    <text evidence="10">Required for proper folding and/or the stability of a subset of proteins in the endoplasmic reticulum. Component of glycosylphosphatidylinositol-mannosyltransferase 1 which transfers the first of the 4 mannoses in the GPI-anchor precursors during GPI-anchor biosynthesis. Probably acts by stabilizing the mannosyltransferase GPI14.</text>
</comment>
<dbReference type="STRING" id="5643.A0A060S895"/>
<dbReference type="AlphaFoldDB" id="A0A060S895"/>
<evidence type="ECO:0000313" key="12">
    <source>
        <dbReference type="Proteomes" id="UP000029665"/>
    </source>
</evidence>
<comment type="caution">
    <text evidence="11">The sequence shown here is derived from an EMBL/GenBank/DDBJ whole genome shotgun (WGS) entry which is preliminary data.</text>
</comment>
<dbReference type="PANTHER" id="PTHR28650:SF1">
    <property type="entry name" value="PHOSPHATIDYLINOSITOL-GLYCAN BIOSYNTHESIS CLASS X PROTEIN"/>
    <property type="match status" value="1"/>
</dbReference>
<evidence type="ECO:0000256" key="2">
    <source>
        <dbReference type="ARBA" id="ARBA00004687"/>
    </source>
</evidence>
<evidence type="ECO:0000256" key="5">
    <source>
        <dbReference type="ARBA" id="ARBA00022692"/>
    </source>
</evidence>
<keyword evidence="9" id="KW-0325">Glycoprotein</keyword>
<dbReference type="HOGENOM" id="CLU_100668_0_0_1"/>
<evidence type="ECO:0000256" key="1">
    <source>
        <dbReference type="ARBA" id="ARBA00004389"/>
    </source>
</evidence>
<dbReference type="SMART" id="SM00780">
    <property type="entry name" value="PIG-X"/>
    <property type="match status" value="1"/>
</dbReference>
<evidence type="ECO:0000256" key="7">
    <source>
        <dbReference type="ARBA" id="ARBA00022989"/>
    </source>
</evidence>
<dbReference type="GO" id="GO:0006506">
    <property type="term" value="P:GPI anchor biosynthetic process"/>
    <property type="evidence" value="ECO:0007669"/>
    <property type="project" value="UniProtKB-UniPathway"/>
</dbReference>
<keyword evidence="4 10" id="KW-0337">GPI-anchor biosynthesis</keyword>
<evidence type="ECO:0000256" key="9">
    <source>
        <dbReference type="ARBA" id="ARBA00023180"/>
    </source>
</evidence>
<evidence type="ECO:0000256" key="3">
    <source>
        <dbReference type="ARBA" id="ARBA00010345"/>
    </source>
</evidence>
<keyword evidence="12" id="KW-1185">Reference proteome</keyword>
<dbReference type="Proteomes" id="UP000029665">
    <property type="component" value="Unassembled WGS sequence"/>
</dbReference>
<evidence type="ECO:0000256" key="10">
    <source>
        <dbReference type="RuleBase" id="RU366056"/>
    </source>
</evidence>
<dbReference type="InterPro" id="IPR040039">
    <property type="entry name" value="PIGX"/>
</dbReference>
<protein>
    <recommendedName>
        <fullName evidence="10">Protein PBN1</fullName>
    </recommendedName>
</protein>
<accession>A0A060S895</accession>
<dbReference type="EMBL" id="CCBP010000086">
    <property type="protein sequence ID" value="CDO70580.1"/>
    <property type="molecule type" value="Genomic_DNA"/>
</dbReference>
<organism evidence="11 12">
    <name type="scientific">Pycnoporus cinnabarinus</name>
    <name type="common">Cinnabar-red polypore</name>
    <name type="synonym">Trametes cinnabarina</name>
    <dbReference type="NCBI Taxonomy" id="5643"/>
    <lineage>
        <taxon>Eukaryota</taxon>
        <taxon>Fungi</taxon>
        <taxon>Dikarya</taxon>
        <taxon>Basidiomycota</taxon>
        <taxon>Agaricomycotina</taxon>
        <taxon>Agaricomycetes</taxon>
        <taxon>Polyporales</taxon>
        <taxon>Polyporaceae</taxon>
        <taxon>Trametes</taxon>
    </lineage>
</organism>
<reference evidence="11" key="1">
    <citation type="submission" date="2014-01" db="EMBL/GenBank/DDBJ databases">
        <title>The genome of the white-rot fungus Pycnoporus cinnabarinus: a basidiomycete model with a versatile arsenal for lignocellulosic biomass breakdown.</title>
        <authorList>
            <person name="Levasseur A."/>
            <person name="Lomascolo A."/>
            <person name="Ruiz-Duenas F.J."/>
            <person name="Uzan E."/>
            <person name="Piumi F."/>
            <person name="Kues U."/>
            <person name="Ram A.F.J."/>
            <person name="Murat C."/>
            <person name="Haon M."/>
            <person name="Benoit I."/>
            <person name="Arfi Y."/>
            <person name="Chevret D."/>
            <person name="Drula E."/>
            <person name="Kwon M.J."/>
            <person name="Gouret P."/>
            <person name="Lesage-Meessen L."/>
            <person name="Lombard V."/>
            <person name="Mariette J."/>
            <person name="Noirot C."/>
            <person name="Park J."/>
            <person name="Patyshakuliyeva A."/>
            <person name="Wieneger R.A.B."/>
            <person name="Wosten H.A.B."/>
            <person name="Martin F."/>
            <person name="Coutinho P.M."/>
            <person name="de Vries R."/>
            <person name="Martinez A.T."/>
            <person name="Klopp C."/>
            <person name="Pontarotti P."/>
            <person name="Henrissat B."/>
            <person name="Record E."/>
        </authorList>
    </citation>
    <scope>NUCLEOTIDE SEQUENCE [LARGE SCALE GENOMIC DNA]</scope>
    <source>
        <strain evidence="11">BRFM137</strain>
    </source>
</reference>
<comment type="similarity">
    <text evidence="3 10">Belongs to the PIGX family.</text>
</comment>
<name>A0A060S895_PYCCI</name>
<dbReference type="GO" id="GO:0005789">
    <property type="term" value="C:endoplasmic reticulum membrane"/>
    <property type="evidence" value="ECO:0007669"/>
    <property type="project" value="UniProtKB-SubCell"/>
</dbReference>
<comment type="subcellular location">
    <subcellularLocation>
        <location evidence="1 10">Endoplasmic reticulum membrane</location>
        <topology evidence="1 10">Single-pass membrane protein</topology>
    </subcellularLocation>
</comment>
<keyword evidence="5 10" id="KW-0812">Transmembrane</keyword>
<dbReference type="PANTHER" id="PTHR28650">
    <property type="entry name" value="PHOSPHATIDYLINOSITOL-GLYCAN BIOSYNTHESIS CLASS X PROTEIN"/>
    <property type="match status" value="1"/>
</dbReference>
<dbReference type="Pfam" id="PF08320">
    <property type="entry name" value="PIG-X"/>
    <property type="match status" value="1"/>
</dbReference>
<dbReference type="UniPathway" id="UPA00196"/>
<dbReference type="OMA" id="WGTTDLE"/>
<dbReference type="OrthoDB" id="5546453at2759"/>
<proteinExistence type="inferred from homology"/>
<evidence type="ECO:0000256" key="4">
    <source>
        <dbReference type="ARBA" id="ARBA00022502"/>
    </source>
</evidence>
<comment type="pathway">
    <text evidence="2 10">Glycolipid biosynthesis; glycosylphosphatidylinositol-anchor biosynthesis.</text>
</comment>
<dbReference type="InterPro" id="IPR013233">
    <property type="entry name" value="PIG-X/PBN1"/>
</dbReference>
<evidence type="ECO:0000256" key="6">
    <source>
        <dbReference type="ARBA" id="ARBA00022824"/>
    </source>
</evidence>
<keyword evidence="6 10" id="KW-0256">Endoplasmic reticulum</keyword>
<gene>
    <name evidence="11" type="ORF">BN946_scf184636.g12</name>
</gene>
<evidence type="ECO:0000313" key="11">
    <source>
        <dbReference type="EMBL" id="CDO70580.1"/>
    </source>
</evidence>
<keyword evidence="8 10" id="KW-0472">Membrane</keyword>
<keyword evidence="7 10" id="KW-1133">Transmembrane helix</keyword>
<sequence>MATLASSISGHGFHLTLSTTVTVPASSELAHRTLHVVHDLDPHVYADQYELAQRPGYSFLLWGTTDLEKPVSAVPQNGSVLLLTADTTIVPHHSPISITLEVPLHARYARPIAAADNQDAFYTVNLKRPIGFFAEEDGTATEMPSVLRPYASLHGWPSSPLSLIPDSAPDDPLEITIPAGVLDHIVWVDVGTALVMITMFFYLLHASLRTARRLSAKVKLSTKTE</sequence>